<dbReference type="PANTHER" id="PTHR30289:SF1">
    <property type="entry name" value="PEBP (PHOSPHATIDYLETHANOLAMINE-BINDING PROTEIN) FAMILY PROTEIN"/>
    <property type="match status" value="1"/>
</dbReference>
<sequence>MKIQSPAFAPEKEIPQKYTCEGENISPPLEFSGVPANTKSLVLIVEDPDAPGNFIHWLVFNIEPQTKKVREADVPDGGMLGLNDFGKTTYKGPCPPSGTHRYFFKLFALNDKLPLPENASYKEVFDTMQEKLLDAACIYATYTRKTPPSP</sequence>
<dbReference type="CDD" id="cd00865">
    <property type="entry name" value="PEBP_bact_arch"/>
    <property type="match status" value="1"/>
</dbReference>
<dbReference type="EMBL" id="LBYB01000002">
    <property type="protein sequence ID" value="KKR42388.1"/>
    <property type="molecule type" value="Genomic_DNA"/>
</dbReference>
<organism evidence="1 2">
    <name type="scientific">Candidatus Daviesbacteria bacterium GW2011_GWC2_40_12</name>
    <dbReference type="NCBI Taxonomy" id="1618431"/>
    <lineage>
        <taxon>Bacteria</taxon>
        <taxon>Candidatus Daviesiibacteriota</taxon>
    </lineage>
</organism>
<proteinExistence type="predicted"/>
<reference evidence="1 2" key="1">
    <citation type="journal article" date="2015" name="Nature">
        <title>rRNA introns, odd ribosomes, and small enigmatic genomes across a large radiation of phyla.</title>
        <authorList>
            <person name="Brown C.T."/>
            <person name="Hug L.A."/>
            <person name="Thomas B.C."/>
            <person name="Sharon I."/>
            <person name="Castelle C.J."/>
            <person name="Singh A."/>
            <person name="Wilkins M.J."/>
            <person name="Williams K.H."/>
            <person name="Banfield J.F."/>
        </authorList>
    </citation>
    <scope>NUCLEOTIDE SEQUENCE [LARGE SCALE GENOMIC DNA]</scope>
</reference>
<dbReference type="PANTHER" id="PTHR30289">
    <property type="entry name" value="UNCHARACTERIZED PROTEIN YBCL-RELATED"/>
    <property type="match status" value="1"/>
</dbReference>
<dbReference type="SUPFAM" id="SSF49777">
    <property type="entry name" value="PEBP-like"/>
    <property type="match status" value="1"/>
</dbReference>
<dbReference type="Gene3D" id="3.90.280.10">
    <property type="entry name" value="PEBP-like"/>
    <property type="match status" value="1"/>
</dbReference>
<protein>
    <submittedName>
        <fullName evidence="1">Phospholipid-binding protein, PBP family</fullName>
    </submittedName>
</protein>
<dbReference type="Pfam" id="PF01161">
    <property type="entry name" value="PBP"/>
    <property type="match status" value="1"/>
</dbReference>
<dbReference type="AlphaFoldDB" id="A0A0G0QQG4"/>
<evidence type="ECO:0000313" key="2">
    <source>
        <dbReference type="Proteomes" id="UP000034881"/>
    </source>
</evidence>
<dbReference type="InterPro" id="IPR036610">
    <property type="entry name" value="PEBP-like_sf"/>
</dbReference>
<dbReference type="InterPro" id="IPR005247">
    <property type="entry name" value="YbhB_YbcL/LppC-like"/>
</dbReference>
<gene>
    <name evidence="1" type="ORF">UT77_C0002G0041</name>
</gene>
<dbReference type="NCBIfam" id="TIGR00481">
    <property type="entry name" value="YbhB/YbcL family Raf kinase inhibitor-like protein"/>
    <property type="match status" value="1"/>
</dbReference>
<evidence type="ECO:0000313" key="1">
    <source>
        <dbReference type="EMBL" id="KKR42388.1"/>
    </source>
</evidence>
<dbReference type="Proteomes" id="UP000034881">
    <property type="component" value="Unassembled WGS sequence"/>
</dbReference>
<comment type="caution">
    <text evidence="1">The sequence shown here is derived from an EMBL/GenBank/DDBJ whole genome shotgun (WGS) entry which is preliminary data.</text>
</comment>
<name>A0A0G0QQG4_9BACT</name>
<dbReference type="InterPro" id="IPR008914">
    <property type="entry name" value="PEBP"/>
</dbReference>
<accession>A0A0G0QQG4</accession>